<keyword evidence="2" id="KW-1185">Reference proteome</keyword>
<name>A0A5J9SRZ0_9POAL</name>
<sequence length="67" mass="7441">LDPLLPDDLTIRVALQGNQAVFQALFLGRCSHLALTMRAVFPELGMTAADCREMTWLRAMTFIAFGN</sequence>
<feature type="non-terminal residue" evidence="1">
    <location>
        <position position="1"/>
    </location>
</feature>
<dbReference type="PANTHER" id="PTHR32448">
    <property type="entry name" value="OS08G0158400 PROTEIN"/>
    <property type="match status" value="1"/>
</dbReference>
<evidence type="ECO:0000313" key="1">
    <source>
        <dbReference type="EMBL" id="TVU01736.1"/>
    </source>
</evidence>
<reference evidence="1 2" key="1">
    <citation type="journal article" date="2019" name="Sci. Rep.">
        <title>A high-quality genome of Eragrostis curvula grass provides insights into Poaceae evolution and supports new strategies to enhance forage quality.</title>
        <authorList>
            <person name="Carballo J."/>
            <person name="Santos B.A.C.M."/>
            <person name="Zappacosta D."/>
            <person name="Garbus I."/>
            <person name="Selva J.P."/>
            <person name="Gallo C.A."/>
            <person name="Diaz A."/>
            <person name="Albertini E."/>
            <person name="Caccamo M."/>
            <person name="Echenique V."/>
        </authorList>
    </citation>
    <scope>NUCLEOTIDE SEQUENCE [LARGE SCALE GENOMIC DNA]</scope>
    <source>
        <strain evidence="2">cv. Victoria</strain>
        <tissue evidence="1">Leaf</tissue>
    </source>
</reference>
<organism evidence="1 2">
    <name type="scientific">Eragrostis curvula</name>
    <name type="common">weeping love grass</name>
    <dbReference type="NCBI Taxonomy" id="38414"/>
    <lineage>
        <taxon>Eukaryota</taxon>
        <taxon>Viridiplantae</taxon>
        <taxon>Streptophyta</taxon>
        <taxon>Embryophyta</taxon>
        <taxon>Tracheophyta</taxon>
        <taxon>Spermatophyta</taxon>
        <taxon>Magnoliopsida</taxon>
        <taxon>Liliopsida</taxon>
        <taxon>Poales</taxon>
        <taxon>Poaceae</taxon>
        <taxon>PACMAD clade</taxon>
        <taxon>Chloridoideae</taxon>
        <taxon>Eragrostideae</taxon>
        <taxon>Eragrostidinae</taxon>
        <taxon>Eragrostis</taxon>
    </lineage>
</organism>
<dbReference type="EMBL" id="RWGY01000392">
    <property type="protein sequence ID" value="TVU01736.1"/>
    <property type="molecule type" value="Genomic_DNA"/>
</dbReference>
<dbReference type="OrthoDB" id="418595at2759"/>
<comment type="caution">
    <text evidence="1">The sequence shown here is derived from an EMBL/GenBank/DDBJ whole genome shotgun (WGS) entry which is preliminary data.</text>
</comment>
<dbReference type="AlphaFoldDB" id="A0A5J9SRZ0"/>
<dbReference type="Gene3D" id="3.40.462.20">
    <property type="match status" value="1"/>
</dbReference>
<protein>
    <submittedName>
        <fullName evidence="1">Uncharacterized protein</fullName>
    </submittedName>
</protein>
<dbReference type="Gramene" id="TVU01736">
    <property type="protein sequence ID" value="TVU01736"/>
    <property type="gene ID" value="EJB05_52796"/>
</dbReference>
<evidence type="ECO:0000313" key="2">
    <source>
        <dbReference type="Proteomes" id="UP000324897"/>
    </source>
</evidence>
<accession>A0A5J9SRZ0</accession>
<gene>
    <name evidence="1" type="ORF">EJB05_52796</name>
</gene>
<proteinExistence type="predicted"/>
<dbReference type="Proteomes" id="UP000324897">
    <property type="component" value="Unassembled WGS sequence"/>
</dbReference>